<name>A0A8H7BV61_9FUNG</name>
<proteinExistence type="predicted"/>
<dbReference type="PANTHER" id="PTHR35895">
    <property type="entry name" value="CHROMOSOME 16, WHOLE GENOME SHOTGUN SEQUENCE"/>
    <property type="match status" value="1"/>
</dbReference>
<evidence type="ECO:0000256" key="1">
    <source>
        <dbReference type="SAM" id="MobiDB-lite"/>
    </source>
</evidence>
<protein>
    <submittedName>
        <fullName evidence="3">Uncharacterized protein</fullName>
    </submittedName>
</protein>
<dbReference type="InterPro" id="IPR022185">
    <property type="entry name" value="DUF3712"/>
</dbReference>
<dbReference type="PANTHER" id="PTHR35895:SF3">
    <property type="entry name" value="PRE-RRNA PROCESSING PROTEIN"/>
    <property type="match status" value="1"/>
</dbReference>
<keyword evidence="4" id="KW-1185">Reference proteome</keyword>
<accession>A0A8H7BV61</accession>
<keyword evidence="2" id="KW-0472">Membrane</keyword>
<dbReference type="EMBL" id="JABAYA010000042">
    <property type="protein sequence ID" value="KAF7728203.1"/>
    <property type="molecule type" value="Genomic_DNA"/>
</dbReference>
<evidence type="ECO:0000256" key="2">
    <source>
        <dbReference type="SAM" id="Phobius"/>
    </source>
</evidence>
<dbReference type="Pfam" id="PF12505">
    <property type="entry name" value="DUF3712"/>
    <property type="match status" value="2"/>
</dbReference>
<dbReference type="Proteomes" id="UP000605846">
    <property type="component" value="Unassembled WGS sequence"/>
</dbReference>
<keyword evidence="2" id="KW-1133">Transmembrane helix</keyword>
<comment type="caution">
    <text evidence="3">The sequence shown here is derived from an EMBL/GenBank/DDBJ whole genome shotgun (WGS) entry which is preliminary data.</text>
</comment>
<evidence type="ECO:0000313" key="3">
    <source>
        <dbReference type="EMBL" id="KAF7728203.1"/>
    </source>
</evidence>
<sequence>MQEASDSKGESSSSNPLHIHAKPENSETAPLLISEDGSSDPTLKRKDKFPAWRGVTSSAYGATPPPEGRRRSDPHVPLWSEHSRLRICLAFVLLIAFSLIMTVVLILMAPGFAQRSLEDGVNFEFLETSILNVSSQHGNKNVITMHVVGNIILKDTTYSLSQKASWLFGRISMQSTDLQVFYSPALEISQPQLSRHAMGTISLPVLSLQQDSNVSKFDFVTQFVIEEEDVLIDFCKDAVALKTVSWQITGEVTLQIGWLPVQGHLQLDKAVNIEGMDGLQYTEMQSIAFPGAHVQGGIALRGIVGIYNPSSTLSFNLGDVDFGIYLPMQQGAQKDVMIAVVRANDVKLLGKQMNKFTITGRSIPLDDNDVNGKLLMEQFLSSYLHGNISTVLVRGSAFGPDERNNSDSSFSSTPIWLRKALQSVTLSVPFPGTTQTDLIRSLELSNIKIDFSQQGDPLISSDIDAWFRKPDEMQFSMNVTEISPIVYLYLEADSKTPFGRVYPDAPCKAYTFEDDDSLPKGTARIKSQLNKAPFSVLDEDDFQKFIFAVFNKQHSKVFIQGSADAKVDSAFGLLMVRGLDFKGEIETQGMKGMKDPPPKVTSMSIVKGYPNAIEAVSTIVIKNPSDIDVNLGPINLTLIYQRQNIGMVNIQELLLNPRAANEMTATVWLHRSEKAQSDQQSMVDFVGKYISGGNDMKLTISGNHSHATPSKLLQSLVRNFEFIVSPPPFIAEPLLKDMQINVLSSTAVLWLRNPFPDILMQIVQLNASATYESQEIGSSYANFTDKAEGWKGSLVLPPLFCGSDSTNCTGTVVESPKLPVMTKKLGFEAIRKALGGSIEVAVNSTVTVMVDNFVLEDLVYQRDKLTAKVRKGF</sequence>
<feature type="region of interest" description="Disordered" evidence="1">
    <location>
        <begin position="55"/>
        <end position="74"/>
    </location>
</feature>
<organism evidence="3 4">
    <name type="scientific">Apophysomyces ossiformis</name>
    <dbReference type="NCBI Taxonomy" id="679940"/>
    <lineage>
        <taxon>Eukaryota</taxon>
        <taxon>Fungi</taxon>
        <taxon>Fungi incertae sedis</taxon>
        <taxon>Mucoromycota</taxon>
        <taxon>Mucoromycotina</taxon>
        <taxon>Mucoromycetes</taxon>
        <taxon>Mucorales</taxon>
        <taxon>Mucorineae</taxon>
        <taxon>Mucoraceae</taxon>
        <taxon>Apophysomyces</taxon>
    </lineage>
</organism>
<feature type="transmembrane region" description="Helical" evidence="2">
    <location>
        <begin position="87"/>
        <end position="109"/>
    </location>
</feature>
<feature type="region of interest" description="Disordered" evidence="1">
    <location>
        <begin position="1"/>
        <end position="50"/>
    </location>
</feature>
<keyword evidence="2" id="KW-0812">Transmembrane</keyword>
<dbReference type="InterPro" id="IPR046368">
    <property type="entry name" value="Tag1"/>
</dbReference>
<dbReference type="GO" id="GO:0000329">
    <property type="term" value="C:fungal-type vacuole membrane"/>
    <property type="evidence" value="ECO:0007669"/>
    <property type="project" value="InterPro"/>
</dbReference>
<reference evidence="3" key="1">
    <citation type="submission" date="2020-01" db="EMBL/GenBank/DDBJ databases">
        <title>Genome Sequencing of Three Apophysomyces-Like Fungal Strains Confirms a Novel Fungal Genus in the Mucoromycota with divergent Burkholderia-like Endosymbiotic Bacteria.</title>
        <authorList>
            <person name="Stajich J.E."/>
            <person name="Macias A.M."/>
            <person name="Carter-House D."/>
            <person name="Lovett B."/>
            <person name="Kasson L.R."/>
            <person name="Berry K."/>
            <person name="Grigoriev I."/>
            <person name="Chang Y."/>
            <person name="Spatafora J."/>
            <person name="Kasson M.T."/>
        </authorList>
    </citation>
    <scope>NUCLEOTIDE SEQUENCE</scope>
    <source>
        <strain evidence="3">NRRL A-21654</strain>
    </source>
</reference>
<dbReference type="OrthoDB" id="10039566at2759"/>
<evidence type="ECO:0000313" key="4">
    <source>
        <dbReference type="Proteomes" id="UP000605846"/>
    </source>
</evidence>
<gene>
    <name evidence="3" type="ORF">EC973_006597</name>
</gene>
<dbReference type="AlphaFoldDB" id="A0A8H7BV61"/>